<name>A0A010YI42_9ACTN</name>
<evidence type="ECO:0000256" key="3">
    <source>
        <dbReference type="ARBA" id="ARBA00022679"/>
    </source>
</evidence>
<evidence type="ECO:0000256" key="2">
    <source>
        <dbReference type="ARBA" id="ARBA00022527"/>
    </source>
</evidence>
<evidence type="ECO:0000313" key="8">
    <source>
        <dbReference type="EMBL" id="EXG79950.1"/>
    </source>
</evidence>
<evidence type="ECO:0000313" key="9">
    <source>
        <dbReference type="Proteomes" id="UP000021053"/>
    </source>
</evidence>
<gene>
    <name evidence="8" type="ORF">CryarDRAFT_1003</name>
</gene>
<dbReference type="EMBL" id="JFBT01000001">
    <property type="protein sequence ID" value="EXG79950.1"/>
    <property type="molecule type" value="Genomic_DNA"/>
</dbReference>
<keyword evidence="4" id="KW-0547">Nucleotide-binding</keyword>
<keyword evidence="6" id="KW-0067">ATP-binding</keyword>
<keyword evidence="2" id="KW-0723">Serine/threonine-protein kinase</keyword>
<dbReference type="AlphaFoldDB" id="A0A010YI42"/>
<dbReference type="CDD" id="cd14014">
    <property type="entry name" value="STKc_PknB_like"/>
    <property type="match status" value="1"/>
</dbReference>
<keyword evidence="5 8" id="KW-0418">Kinase</keyword>
<dbReference type="PROSITE" id="PS00108">
    <property type="entry name" value="PROTEIN_KINASE_ST"/>
    <property type="match status" value="1"/>
</dbReference>
<dbReference type="PROSITE" id="PS50011">
    <property type="entry name" value="PROTEIN_KINASE_DOM"/>
    <property type="match status" value="1"/>
</dbReference>
<evidence type="ECO:0000256" key="5">
    <source>
        <dbReference type="ARBA" id="ARBA00022777"/>
    </source>
</evidence>
<dbReference type="Proteomes" id="UP000021053">
    <property type="component" value="Unassembled WGS sequence"/>
</dbReference>
<accession>A0A010YI42</accession>
<keyword evidence="3" id="KW-0808">Transferase</keyword>
<evidence type="ECO:0000256" key="4">
    <source>
        <dbReference type="ARBA" id="ARBA00022741"/>
    </source>
</evidence>
<feature type="domain" description="Protein kinase" evidence="7">
    <location>
        <begin position="7"/>
        <end position="264"/>
    </location>
</feature>
<dbReference type="SMART" id="SM00220">
    <property type="entry name" value="S_TKc"/>
    <property type="match status" value="1"/>
</dbReference>
<protein>
    <recommendedName>
        <fullName evidence="1">non-specific serine/threonine protein kinase</fullName>
        <ecNumber evidence="1">2.7.11.1</ecNumber>
    </recommendedName>
</protein>
<evidence type="ECO:0000256" key="6">
    <source>
        <dbReference type="ARBA" id="ARBA00022840"/>
    </source>
</evidence>
<dbReference type="Pfam" id="PF00069">
    <property type="entry name" value="Pkinase"/>
    <property type="match status" value="1"/>
</dbReference>
<dbReference type="RefSeq" id="WP_051569760.1">
    <property type="nucleotide sequence ID" value="NZ_KK073874.1"/>
</dbReference>
<dbReference type="Gene3D" id="1.10.510.10">
    <property type="entry name" value="Transferase(Phosphotransferase) domain 1"/>
    <property type="match status" value="1"/>
</dbReference>
<dbReference type="SUPFAM" id="SSF56112">
    <property type="entry name" value="Protein kinase-like (PK-like)"/>
    <property type="match status" value="1"/>
</dbReference>
<evidence type="ECO:0000259" key="7">
    <source>
        <dbReference type="PROSITE" id="PS50011"/>
    </source>
</evidence>
<proteinExistence type="predicted"/>
<reference evidence="8 9" key="1">
    <citation type="submission" date="2013-07" db="EMBL/GenBank/DDBJ databases">
        <authorList>
            <consortium name="DOE Joint Genome Institute"/>
            <person name="Eisen J."/>
            <person name="Huntemann M."/>
            <person name="Han J."/>
            <person name="Chen A."/>
            <person name="Kyrpides N."/>
            <person name="Mavromatis K."/>
            <person name="Markowitz V."/>
            <person name="Palaniappan K."/>
            <person name="Ivanova N."/>
            <person name="Schaumberg A."/>
            <person name="Pati A."/>
            <person name="Liolios K."/>
            <person name="Nordberg H.P."/>
            <person name="Cantor M.N."/>
            <person name="Hua S.X."/>
            <person name="Woyke T."/>
        </authorList>
    </citation>
    <scope>NUCLEOTIDE SEQUENCE [LARGE SCALE GENOMIC DNA]</scope>
    <source>
        <strain evidence="8 9">DSM 44712</strain>
    </source>
</reference>
<dbReference type="GO" id="GO:0004674">
    <property type="term" value="F:protein serine/threonine kinase activity"/>
    <property type="evidence" value="ECO:0007669"/>
    <property type="project" value="UniProtKB-KW"/>
</dbReference>
<keyword evidence="9" id="KW-1185">Reference proteome</keyword>
<dbReference type="OrthoDB" id="9762169at2"/>
<dbReference type="HOGENOM" id="CLU_1015000_0_0_11"/>
<evidence type="ECO:0000256" key="1">
    <source>
        <dbReference type="ARBA" id="ARBA00012513"/>
    </source>
</evidence>
<dbReference type="GO" id="GO:0005524">
    <property type="term" value="F:ATP binding"/>
    <property type="evidence" value="ECO:0007669"/>
    <property type="project" value="UniProtKB-KW"/>
</dbReference>
<dbReference type="Gene3D" id="3.30.200.20">
    <property type="entry name" value="Phosphorylase Kinase, domain 1"/>
    <property type="match status" value="1"/>
</dbReference>
<organism evidence="8 9">
    <name type="scientific">Cryptosporangium arvum DSM 44712</name>
    <dbReference type="NCBI Taxonomy" id="927661"/>
    <lineage>
        <taxon>Bacteria</taxon>
        <taxon>Bacillati</taxon>
        <taxon>Actinomycetota</taxon>
        <taxon>Actinomycetes</taxon>
        <taxon>Cryptosporangiales</taxon>
        <taxon>Cryptosporangiaceae</taxon>
        <taxon>Cryptosporangium</taxon>
    </lineage>
</organism>
<dbReference type="InterPro" id="IPR000719">
    <property type="entry name" value="Prot_kinase_dom"/>
</dbReference>
<sequence>MEGIADYEFVRSLGDGNHGEFFLAKTPARLPVEAELVAVKVLSGSTTQEVFRRATRELSAFAAVRSEHLVTLYDAGQQGGVFYYSMEYLPDGSLAEPAYLLDESATLRAVAHAARAAHALHEAGIVHRDIKPGNVLLHPEGGKLSDLGLSQVLAPGMTLTGMGSLGSIEFVDPDVLHGEPPSRASDVYSLGVTLHYALTQQGLHGELPDHDPVLALRKVLSSPPSIDPGLDDSLAEIVSWTIAPDRTERPATALAVAERLEALVTA</sequence>
<dbReference type="InterPro" id="IPR008271">
    <property type="entry name" value="Ser/Thr_kinase_AS"/>
</dbReference>
<dbReference type="InterPro" id="IPR011009">
    <property type="entry name" value="Kinase-like_dom_sf"/>
</dbReference>
<comment type="caution">
    <text evidence="8">The sequence shown here is derived from an EMBL/GenBank/DDBJ whole genome shotgun (WGS) entry which is preliminary data.</text>
</comment>
<dbReference type="PANTHER" id="PTHR43289:SF6">
    <property type="entry name" value="SERINE_THREONINE-PROTEIN KINASE NEKL-3"/>
    <property type="match status" value="1"/>
</dbReference>
<dbReference type="EC" id="2.7.11.1" evidence="1"/>
<dbReference type="PANTHER" id="PTHR43289">
    <property type="entry name" value="MITOGEN-ACTIVATED PROTEIN KINASE KINASE KINASE 20-RELATED"/>
    <property type="match status" value="1"/>
</dbReference>